<dbReference type="GO" id="GO:0016125">
    <property type="term" value="P:sterol metabolic process"/>
    <property type="evidence" value="ECO:0007669"/>
    <property type="project" value="UniProtKB-UniRule"/>
</dbReference>
<dbReference type="PANTHER" id="PTHR14467">
    <property type="entry name" value="ARV1"/>
    <property type="match status" value="1"/>
</dbReference>
<comment type="caution">
    <text evidence="11">The sequence shown here is derived from an EMBL/GenBank/DDBJ whole genome shotgun (WGS) entry which is preliminary data.</text>
</comment>
<keyword evidence="10" id="KW-0746">Sphingolipid metabolism</keyword>
<evidence type="ECO:0000256" key="1">
    <source>
        <dbReference type="ARBA" id="ARBA00004477"/>
    </source>
</evidence>
<keyword evidence="12" id="KW-1185">Reference proteome</keyword>
<dbReference type="GO" id="GO:0097036">
    <property type="term" value="P:regulation of plasma membrane sterol distribution"/>
    <property type="evidence" value="ECO:0007669"/>
    <property type="project" value="UniProtKB-UniRule"/>
</dbReference>
<keyword evidence="8 10" id="KW-0443">Lipid metabolism</keyword>
<evidence type="ECO:0000256" key="6">
    <source>
        <dbReference type="ARBA" id="ARBA00022989"/>
    </source>
</evidence>
<keyword evidence="3 10" id="KW-0813">Transport</keyword>
<dbReference type="AlphaFoldDB" id="A0AAV9CGJ0"/>
<keyword evidence="6 10" id="KW-1133">Transmembrane helix</keyword>
<dbReference type="PANTHER" id="PTHR14467:SF0">
    <property type="entry name" value="PROTEIN ARV1"/>
    <property type="match status" value="1"/>
</dbReference>
<comment type="caution">
    <text evidence="10">Lacks conserved residue(s) required for the propagation of feature annotation.</text>
</comment>
<comment type="similarity">
    <text evidence="2 10">Belongs to the ARV1 family.</text>
</comment>
<dbReference type="InterPro" id="IPR007290">
    <property type="entry name" value="Arv1"/>
</dbReference>
<comment type="subcellular location">
    <subcellularLocation>
        <location evidence="1 10">Endoplasmic reticulum membrane</location>
        <topology evidence="1 10">Multi-pass membrane protein</topology>
    </subcellularLocation>
</comment>
<organism evidence="11 12">
    <name type="scientific">Acorus calamus</name>
    <name type="common">Sweet flag</name>
    <dbReference type="NCBI Taxonomy" id="4465"/>
    <lineage>
        <taxon>Eukaryota</taxon>
        <taxon>Viridiplantae</taxon>
        <taxon>Streptophyta</taxon>
        <taxon>Embryophyta</taxon>
        <taxon>Tracheophyta</taxon>
        <taxon>Spermatophyta</taxon>
        <taxon>Magnoliopsida</taxon>
        <taxon>Liliopsida</taxon>
        <taxon>Acoraceae</taxon>
        <taxon>Acorus</taxon>
    </lineage>
</organism>
<evidence type="ECO:0000313" key="11">
    <source>
        <dbReference type="EMBL" id="KAK1288066.1"/>
    </source>
</evidence>
<name>A0AAV9CGJ0_ACOCL</name>
<dbReference type="GO" id="GO:0032366">
    <property type="term" value="P:intracellular sterol transport"/>
    <property type="evidence" value="ECO:0007669"/>
    <property type="project" value="UniProtKB-UniRule"/>
</dbReference>
<dbReference type="Proteomes" id="UP001180020">
    <property type="component" value="Unassembled WGS sequence"/>
</dbReference>
<keyword evidence="5 10" id="KW-0256">Endoplasmic reticulum</keyword>
<evidence type="ECO:0000256" key="9">
    <source>
        <dbReference type="ARBA" id="ARBA00023136"/>
    </source>
</evidence>
<dbReference type="GO" id="GO:0005789">
    <property type="term" value="C:endoplasmic reticulum membrane"/>
    <property type="evidence" value="ECO:0007669"/>
    <property type="project" value="UniProtKB-SubCell"/>
</dbReference>
<evidence type="ECO:0000313" key="12">
    <source>
        <dbReference type="Proteomes" id="UP001180020"/>
    </source>
</evidence>
<evidence type="ECO:0000256" key="10">
    <source>
        <dbReference type="RuleBase" id="RU368065"/>
    </source>
</evidence>
<feature type="transmembrane region" description="Helical" evidence="10">
    <location>
        <begin position="119"/>
        <end position="141"/>
    </location>
</feature>
<gene>
    <name evidence="11" type="ORF">QJS10_CPB19g00049</name>
</gene>
<sequence>MGLRCIHCGSEVKKLYVQYSPGNIRLMKCENCKEVADHYIECEFMIILIDLILHKQKAYRHLLYNVLTLDVIDAKGILWKSSLSYLMLDTYRYFLLSSSIKDLDSSGYSLFSIWICGKIWLYVMFGNFVFSSILLLATWISSLYSEIARYEDILLAIIVSSYFKIFLVAMMVWDFPSSVHLIIDLFILSSNIVALKVLTKSSITQCIGLCLGAHAAKFLTYWSLPL</sequence>
<proteinExistence type="inferred from homology"/>
<comment type="function">
    <text evidence="10">Regulates also the sphingolipid metabolism.</text>
</comment>
<evidence type="ECO:0000256" key="2">
    <source>
        <dbReference type="ARBA" id="ARBA00009187"/>
    </source>
</evidence>
<dbReference type="Pfam" id="PF04161">
    <property type="entry name" value="Arv1"/>
    <property type="match status" value="1"/>
</dbReference>
<evidence type="ECO:0000256" key="8">
    <source>
        <dbReference type="ARBA" id="ARBA00023098"/>
    </source>
</evidence>
<keyword evidence="7 10" id="KW-0445">Lipid transport</keyword>
<dbReference type="GO" id="GO:0005794">
    <property type="term" value="C:Golgi apparatus"/>
    <property type="evidence" value="ECO:0007669"/>
    <property type="project" value="TreeGrafter"/>
</dbReference>
<dbReference type="GO" id="GO:0006665">
    <property type="term" value="P:sphingolipid metabolic process"/>
    <property type="evidence" value="ECO:0007669"/>
    <property type="project" value="UniProtKB-UniRule"/>
</dbReference>
<reference evidence="11" key="2">
    <citation type="submission" date="2023-06" db="EMBL/GenBank/DDBJ databases">
        <authorList>
            <person name="Ma L."/>
            <person name="Liu K.-W."/>
            <person name="Li Z."/>
            <person name="Hsiao Y.-Y."/>
            <person name="Qi Y."/>
            <person name="Fu T."/>
            <person name="Tang G."/>
            <person name="Zhang D."/>
            <person name="Sun W.-H."/>
            <person name="Liu D.-K."/>
            <person name="Li Y."/>
            <person name="Chen G.-Z."/>
            <person name="Liu X.-D."/>
            <person name="Liao X.-Y."/>
            <person name="Jiang Y.-T."/>
            <person name="Yu X."/>
            <person name="Hao Y."/>
            <person name="Huang J."/>
            <person name="Zhao X.-W."/>
            <person name="Ke S."/>
            <person name="Chen Y.-Y."/>
            <person name="Wu W.-L."/>
            <person name="Hsu J.-L."/>
            <person name="Lin Y.-F."/>
            <person name="Huang M.-D."/>
            <person name="Li C.-Y."/>
            <person name="Huang L."/>
            <person name="Wang Z.-W."/>
            <person name="Zhao X."/>
            <person name="Zhong W.-Y."/>
            <person name="Peng D.-H."/>
            <person name="Ahmad S."/>
            <person name="Lan S."/>
            <person name="Zhang J.-S."/>
            <person name="Tsai W.-C."/>
            <person name="Van De Peer Y."/>
            <person name="Liu Z.-J."/>
        </authorList>
    </citation>
    <scope>NUCLEOTIDE SEQUENCE</scope>
    <source>
        <strain evidence="11">CP</strain>
        <tissue evidence="11">Leaves</tissue>
    </source>
</reference>
<reference evidence="11" key="1">
    <citation type="journal article" date="2023" name="Nat. Commun.">
        <title>Diploid and tetraploid genomes of Acorus and the evolution of monocots.</title>
        <authorList>
            <person name="Ma L."/>
            <person name="Liu K.W."/>
            <person name="Li Z."/>
            <person name="Hsiao Y.Y."/>
            <person name="Qi Y."/>
            <person name="Fu T."/>
            <person name="Tang G.D."/>
            <person name="Zhang D."/>
            <person name="Sun W.H."/>
            <person name="Liu D.K."/>
            <person name="Li Y."/>
            <person name="Chen G.Z."/>
            <person name="Liu X.D."/>
            <person name="Liao X.Y."/>
            <person name="Jiang Y.T."/>
            <person name="Yu X."/>
            <person name="Hao Y."/>
            <person name="Huang J."/>
            <person name="Zhao X.W."/>
            <person name="Ke S."/>
            <person name="Chen Y.Y."/>
            <person name="Wu W.L."/>
            <person name="Hsu J.L."/>
            <person name="Lin Y.F."/>
            <person name="Huang M.D."/>
            <person name="Li C.Y."/>
            <person name="Huang L."/>
            <person name="Wang Z.W."/>
            <person name="Zhao X."/>
            <person name="Zhong W.Y."/>
            <person name="Peng D.H."/>
            <person name="Ahmad S."/>
            <person name="Lan S."/>
            <person name="Zhang J.S."/>
            <person name="Tsai W.C."/>
            <person name="Van de Peer Y."/>
            <person name="Liu Z.J."/>
        </authorList>
    </citation>
    <scope>NUCLEOTIDE SEQUENCE</scope>
    <source>
        <strain evidence="11">CP</strain>
    </source>
</reference>
<dbReference type="GO" id="GO:0032541">
    <property type="term" value="C:cortical endoplasmic reticulum"/>
    <property type="evidence" value="ECO:0007669"/>
    <property type="project" value="TreeGrafter"/>
</dbReference>
<evidence type="ECO:0000256" key="3">
    <source>
        <dbReference type="ARBA" id="ARBA00022448"/>
    </source>
</evidence>
<feature type="transmembrane region" description="Helical" evidence="10">
    <location>
        <begin position="153"/>
        <end position="173"/>
    </location>
</feature>
<protein>
    <recommendedName>
        <fullName evidence="10">Protein ARV</fullName>
    </recommendedName>
</protein>
<comment type="function">
    <text evidence="10">Mediator of sterol homeostasis involved in sterol uptake, trafficking and distribution into membranes.</text>
</comment>
<evidence type="ECO:0000256" key="7">
    <source>
        <dbReference type="ARBA" id="ARBA00023055"/>
    </source>
</evidence>
<dbReference type="EMBL" id="JAUJYO010000019">
    <property type="protein sequence ID" value="KAK1288066.1"/>
    <property type="molecule type" value="Genomic_DNA"/>
</dbReference>
<keyword evidence="4 10" id="KW-0812">Transmembrane</keyword>
<evidence type="ECO:0000256" key="4">
    <source>
        <dbReference type="ARBA" id="ARBA00022692"/>
    </source>
</evidence>
<accession>A0AAV9CGJ0</accession>
<keyword evidence="9 10" id="KW-0472">Membrane</keyword>
<evidence type="ECO:0000256" key="5">
    <source>
        <dbReference type="ARBA" id="ARBA00022824"/>
    </source>
</evidence>